<dbReference type="AlphaFoldDB" id="A0A5R9DZK4"/>
<evidence type="ECO:0000256" key="2">
    <source>
        <dbReference type="ARBA" id="ARBA00023315"/>
    </source>
</evidence>
<dbReference type="RefSeq" id="WP_138052528.1">
    <property type="nucleotide sequence ID" value="NZ_VAWE01000001.1"/>
</dbReference>
<dbReference type="Gene3D" id="3.40.630.30">
    <property type="match status" value="1"/>
</dbReference>
<protein>
    <submittedName>
        <fullName evidence="4">GNAT family N-acetyltransferase</fullName>
    </submittedName>
</protein>
<feature type="domain" description="N-acetyltransferase" evidence="3">
    <location>
        <begin position="4"/>
        <end position="157"/>
    </location>
</feature>
<dbReference type="InterPro" id="IPR050832">
    <property type="entry name" value="Bact_Acetyltransf"/>
</dbReference>
<keyword evidence="1 4" id="KW-0808">Transferase</keyword>
<dbReference type="Pfam" id="PF00583">
    <property type="entry name" value="Acetyltransf_1"/>
    <property type="match status" value="1"/>
</dbReference>
<reference evidence="4 5" key="1">
    <citation type="submission" date="2019-05" db="EMBL/GenBank/DDBJ databases">
        <title>Streptomyces marianii sp. nov., a novel marine actinomycete from southern coast of India.</title>
        <authorList>
            <person name="Iniyan A.M."/>
            <person name="Wink J."/>
            <person name="Ramprasad E."/>
            <person name="Ramana C.V."/>
            <person name="Bunk B."/>
            <person name="Sproer C."/>
            <person name="Joseph F.-J.R.S."/>
            <person name="Vincent S.G.P."/>
        </authorList>
    </citation>
    <scope>NUCLEOTIDE SEQUENCE [LARGE SCALE GENOMIC DNA]</scope>
    <source>
        <strain evidence="4 5">ICN19</strain>
    </source>
</reference>
<keyword evidence="5" id="KW-1185">Reference proteome</keyword>
<dbReference type="InterPro" id="IPR000182">
    <property type="entry name" value="GNAT_dom"/>
</dbReference>
<dbReference type="PANTHER" id="PTHR43877:SF1">
    <property type="entry name" value="ACETYLTRANSFERASE"/>
    <property type="match status" value="1"/>
</dbReference>
<keyword evidence="2" id="KW-0012">Acyltransferase</keyword>
<dbReference type="PROSITE" id="PS51186">
    <property type="entry name" value="GNAT"/>
    <property type="match status" value="1"/>
</dbReference>
<dbReference type="InterPro" id="IPR016181">
    <property type="entry name" value="Acyl_CoA_acyltransferase"/>
</dbReference>
<comment type="caution">
    <text evidence="4">The sequence shown here is derived from an EMBL/GenBank/DDBJ whole genome shotgun (WGS) entry which is preliminary data.</text>
</comment>
<dbReference type="OrthoDB" id="9789603at2"/>
<dbReference type="SUPFAM" id="SSF55729">
    <property type="entry name" value="Acyl-CoA N-acyltransferases (Nat)"/>
    <property type="match status" value="1"/>
</dbReference>
<dbReference type="PANTHER" id="PTHR43877">
    <property type="entry name" value="AMINOALKYLPHOSPHONATE N-ACETYLTRANSFERASE-RELATED-RELATED"/>
    <property type="match status" value="1"/>
</dbReference>
<evidence type="ECO:0000259" key="3">
    <source>
        <dbReference type="PROSITE" id="PS51186"/>
    </source>
</evidence>
<accession>A0A5R9DZK4</accession>
<evidence type="ECO:0000256" key="1">
    <source>
        <dbReference type="ARBA" id="ARBA00022679"/>
    </source>
</evidence>
<proteinExistence type="predicted"/>
<organism evidence="4 5">
    <name type="scientific">Streptomyces marianii</name>
    <dbReference type="NCBI Taxonomy" id="1817406"/>
    <lineage>
        <taxon>Bacteria</taxon>
        <taxon>Bacillati</taxon>
        <taxon>Actinomycetota</taxon>
        <taxon>Actinomycetes</taxon>
        <taxon>Kitasatosporales</taxon>
        <taxon>Streptomycetaceae</taxon>
        <taxon>Streptomyces</taxon>
    </lineage>
</organism>
<dbReference type="EMBL" id="VAWE01000001">
    <property type="protein sequence ID" value="TLQ43101.1"/>
    <property type="molecule type" value="Genomic_DNA"/>
</dbReference>
<name>A0A5R9DZK4_9ACTN</name>
<evidence type="ECO:0000313" key="5">
    <source>
        <dbReference type="Proteomes" id="UP000305921"/>
    </source>
</evidence>
<sequence>MPKILIRRAAEQDLPRLVGLLAADRLGAARETPQELDPYRKAFTAINTSPHQILAVAETTGVVVGTVQLSFLQGLAWRGSLRALTEALYVHPDHRGIGIGTTMMGWTIRQARARGCAIMELTSHQSRTDAHDFYTRLGFTHSHAGFKLFLHDTPQTP</sequence>
<dbReference type="CDD" id="cd04301">
    <property type="entry name" value="NAT_SF"/>
    <property type="match status" value="1"/>
</dbReference>
<dbReference type="Proteomes" id="UP000305921">
    <property type="component" value="Unassembled WGS sequence"/>
</dbReference>
<dbReference type="GO" id="GO:0016747">
    <property type="term" value="F:acyltransferase activity, transferring groups other than amino-acyl groups"/>
    <property type="evidence" value="ECO:0007669"/>
    <property type="project" value="InterPro"/>
</dbReference>
<gene>
    <name evidence="4" type="ORF">FEF34_08070</name>
</gene>
<evidence type="ECO:0000313" key="4">
    <source>
        <dbReference type="EMBL" id="TLQ43101.1"/>
    </source>
</evidence>